<sequence length="718" mass="78862">MMSAYKTPGVYVEEIVKFPPSVAQVETAIPAFIGYTERATNKVKGDLKGIPTRITSMLEYETYFGGAKPETTIQVKITDVRVNGANERNIVVNQPSEREPFLMYYSMQMYFANGGGPCYIVSVGRYGDDLDTNDTKIVNVNDIDLMTHFTQGLNDVRKVDEPTLILFPDATAISSDTTFYDLYELALQQCNELQDRFTIIDTRSYDADSPTDPNIGILRSEIGLGKDYLKYGAAYYPHLKTILDYKFDKNSVSITHVNEADPQAKVVITNNLNAIDVAAAVKSISDKSGATDLAGSLAEVVNYLYSINTGGKEGLNLEERNSESKDYTGARPLTLHGNLVKLLSDLEALIDVKSKINVEAKAAISALEDELAAAADVTDIQGKLAAFNLLFEDTDKVEQVFEELSKLTINLKNFIDDGNTTKIKNVIENNTSNIVDEVNKLITITMPASPAEIAPVAKGDTTIFDGIETSWDTLKASIVDEVAVGPQNIDLDTNNGELHGRSLGSIESSDNETYNLILTEIGNLPLVLPPSSAMAGVYARVDSDRGVWKAPANVGLTYVMEPTVKVSHEDQQNLNVDTVAGKSINAIRSFVGKGNLVWGARTLAGNDNEWRYVSVRRFFNMAEESIKKASEQFVFEPNDKNTWVRVKAMIDNFLTQQWRAGALAGPTPEKAFYVSVGLGETMTAQDVLEGNMIIEIGMAVVRPAEFIILKFSHKMQEA</sequence>
<dbReference type="AlphaFoldDB" id="A0A3Q8RR28"/>
<accession>A0A3Q8RR28</accession>
<dbReference type="EMBL" id="CP032548">
    <property type="protein sequence ID" value="AZJ34835.1"/>
    <property type="molecule type" value="Genomic_DNA"/>
</dbReference>
<gene>
    <name evidence="3" type="ORF">D6T69_04565</name>
</gene>
<dbReference type="KEGG" id="tsig:D6T69_04565"/>
<evidence type="ECO:0000256" key="1">
    <source>
        <dbReference type="ARBA" id="ARBA00008005"/>
    </source>
</evidence>
<dbReference type="PANTHER" id="PTHR35861">
    <property type="match status" value="1"/>
</dbReference>
<evidence type="ECO:0000313" key="4">
    <source>
        <dbReference type="Proteomes" id="UP000274593"/>
    </source>
</evidence>
<comment type="similarity">
    <text evidence="1">Belongs to the myoviridae tail sheath protein family.</text>
</comment>
<dbReference type="InterPro" id="IPR020287">
    <property type="entry name" value="Tail_sheath_C"/>
</dbReference>
<evidence type="ECO:0000259" key="2">
    <source>
        <dbReference type="Pfam" id="PF17482"/>
    </source>
</evidence>
<protein>
    <submittedName>
        <fullName evidence="3">Phage tail protein</fullName>
    </submittedName>
</protein>
<dbReference type="Proteomes" id="UP000274593">
    <property type="component" value="Chromosome"/>
</dbReference>
<name>A0A3Q8RR28_9FLAO</name>
<dbReference type="Gene3D" id="3.40.50.11780">
    <property type="match status" value="2"/>
</dbReference>
<reference evidence="3 4" key="1">
    <citation type="submission" date="2018-09" db="EMBL/GenBank/DDBJ databases">
        <title>Insights into the microbiota of Asian seabass (Lates calcarifer) with tenacibaculosis symptoms and description of sp. nov. Tenacibaculum singaporense.</title>
        <authorList>
            <person name="Miyake S."/>
            <person name="Soh M."/>
            <person name="Azman M.N."/>
            <person name="Ngoh S.Y."/>
            <person name="Orban L."/>
        </authorList>
    </citation>
    <scope>NUCLEOTIDE SEQUENCE [LARGE SCALE GENOMIC DNA]</scope>
    <source>
        <strain evidence="3 4">DSM 106434</strain>
    </source>
</reference>
<organism evidence="3 4">
    <name type="scientific">Tenacibaculum singaporense</name>
    <dbReference type="NCBI Taxonomy" id="2358479"/>
    <lineage>
        <taxon>Bacteria</taxon>
        <taxon>Pseudomonadati</taxon>
        <taxon>Bacteroidota</taxon>
        <taxon>Flavobacteriia</taxon>
        <taxon>Flavobacteriales</taxon>
        <taxon>Flavobacteriaceae</taxon>
        <taxon>Tenacibaculum</taxon>
    </lineage>
</organism>
<dbReference type="InterPro" id="IPR052042">
    <property type="entry name" value="Tail_sheath_structural"/>
</dbReference>
<dbReference type="PANTHER" id="PTHR35861:SF1">
    <property type="entry name" value="PHAGE TAIL SHEATH PROTEIN"/>
    <property type="match status" value="1"/>
</dbReference>
<feature type="domain" description="Tail sheath protein C-terminal" evidence="2">
    <location>
        <begin position="607"/>
        <end position="711"/>
    </location>
</feature>
<evidence type="ECO:0000313" key="3">
    <source>
        <dbReference type="EMBL" id="AZJ34835.1"/>
    </source>
</evidence>
<keyword evidence="4" id="KW-1185">Reference proteome</keyword>
<dbReference type="Pfam" id="PF17482">
    <property type="entry name" value="Phage_sheath_1C"/>
    <property type="match status" value="1"/>
</dbReference>
<proteinExistence type="inferred from homology"/>